<reference evidence="1" key="1">
    <citation type="journal article" date="2021" name="Nat. Commun.">
        <title>Genetic determinants of endophytism in the Arabidopsis root mycobiome.</title>
        <authorList>
            <person name="Mesny F."/>
            <person name="Miyauchi S."/>
            <person name="Thiergart T."/>
            <person name="Pickel B."/>
            <person name="Atanasova L."/>
            <person name="Karlsson M."/>
            <person name="Huettel B."/>
            <person name="Barry K.W."/>
            <person name="Haridas S."/>
            <person name="Chen C."/>
            <person name="Bauer D."/>
            <person name="Andreopoulos W."/>
            <person name="Pangilinan J."/>
            <person name="LaButti K."/>
            <person name="Riley R."/>
            <person name="Lipzen A."/>
            <person name="Clum A."/>
            <person name="Drula E."/>
            <person name="Henrissat B."/>
            <person name="Kohler A."/>
            <person name="Grigoriev I.V."/>
            <person name="Martin F.M."/>
            <person name="Hacquard S."/>
        </authorList>
    </citation>
    <scope>NUCLEOTIDE SEQUENCE</scope>
    <source>
        <strain evidence="1">MPI-SDFR-AT-0120</strain>
    </source>
</reference>
<accession>A0A8K0VZ85</accession>
<name>A0A8K0VZ85_9PLEO</name>
<evidence type="ECO:0008006" key="3">
    <source>
        <dbReference type="Google" id="ProtNLM"/>
    </source>
</evidence>
<dbReference type="InterPro" id="IPR036047">
    <property type="entry name" value="F-box-like_dom_sf"/>
</dbReference>
<evidence type="ECO:0000313" key="1">
    <source>
        <dbReference type="EMBL" id="KAH7088821.1"/>
    </source>
</evidence>
<dbReference type="AlphaFoldDB" id="A0A8K0VZ85"/>
<dbReference type="OrthoDB" id="3935706at2759"/>
<organism evidence="1 2">
    <name type="scientific">Paraphoma chrysanthemicola</name>
    <dbReference type="NCBI Taxonomy" id="798071"/>
    <lineage>
        <taxon>Eukaryota</taxon>
        <taxon>Fungi</taxon>
        <taxon>Dikarya</taxon>
        <taxon>Ascomycota</taxon>
        <taxon>Pezizomycotina</taxon>
        <taxon>Dothideomycetes</taxon>
        <taxon>Pleosporomycetidae</taxon>
        <taxon>Pleosporales</taxon>
        <taxon>Pleosporineae</taxon>
        <taxon>Phaeosphaeriaceae</taxon>
        <taxon>Paraphoma</taxon>
    </lineage>
</organism>
<keyword evidence="2" id="KW-1185">Reference proteome</keyword>
<dbReference type="Proteomes" id="UP000813461">
    <property type="component" value="Unassembled WGS sequence"/>
</dbReference>
<sequence length="609" mass="69542">MAQLLELSVELHLSIAAYLRQVDLLNVSLVCKHLRATTEPELFREYRNRRLGNSHPISKFVLRILRKPSLVRYVKSVNVKGYDTLDSVDPLYHEINPLGPPVEDSREKKEVSFMEDRAPEPTEEEYALLVKAAMNAGAITTTFSYEQESSIIKNVKSMLSSDAEATFPNVFYTYLFDDTTPMGEITYSRRFCQLLRAGIDDAYAMLLFSILPNVNDIFLRGTMSDPTALEWPTPKHGFKALRRLRAAGVDDQLAWGIGYLNTILSQTSNLTELLLHNVASWYTGKDDELSAGERAKPVFLQPNALNVTNLQMCSCALDKIDMRNLINACPKLTHFQYYTGTEETGQYSFNALDLVEILDPLRHTLEELAFDIVPYWDDDLDGPKVVSMSHFTALKSLDTSPTMWEHMVDSDFDMYGDTVEEEHRLSRRVPRSLRTLIFHASRLGSEYEEEMMFPAQVHDLLRQRDEWLPDLTTIYFGFKSEANAEELDEILEDLALEGLDLSDLHIQVGFGDSSGGPTRTFMDNEYRTGKLPVTKWFAKDGKYAARHEKIRSYDVAMKRLFSLPENQYLTDDEMKEVVERDADVNEALEQIKLNGFPAPVYESEDADED</sequence>
<evidence type="ECO:0000313" key="2">
    <source>
        <dbReference type="Proteomes" id="UP000813461"/>
    </source>
</evidence>
<dbReference type="SUPFAM" id="SSF81383">
    <property type="entry name" value="F-box domain"/>
    <property type="match status" value="1"/>
</dbReference>
<gene>
    <name evidence="1" type="ORF">FB567DRAFT_522402</name>
</gene>
<proteinExistence type="predicted"/>
<dbReference type="EMBL" id="JAGMVJ010000007">
    <property type="protein sequence ID" value="KAH7088821.1"/>
    <property type="molecule type" value="Genomic_DNA"/>
</dbReference>
<protein>
    <recommendedName>
        <fullName evidence="3">F-box domain-containing protein</fullName>
    </recommendedName>
</protein>
<comment type="caution">
    <text evidence="1">The sequence shown here is derived from an EMBL/GenBank/DDBJ whole genome shotgun (WGS) entry which is preliminary data.</text>
</comment>